<feature type="non-terminal residue" evidence="1">
    <location>
        <position position="1"/>
    </location>
</feature>
<dbReference type="InterPro" id="IPR050439">
    <property type="entry name" value="ADAMTS_ADAMTS-like"/>
</dbReference>
<keyword evidence="2" id="KW-1185">Reference proteome</keyword>
<evidence type="ECO:0000313" key="2">
    <source>
        <dbReference type="Proteomes" id="UP001266305"/>
    </source>
</evidence>
<proteinExistence type="predicted"/>
<feature type="non-terminal residue" evidence="1">
    <location>
        <position position="106"/>
    </location>
</feature>
<dbReference type="EMBL" id="JASSZA010000043">
    <property type="protein sequence ID" value="KAK2082291.1"/>
    <property type="molecule type" value="Genomic_DNA"/>
</dbReference>
<dbReference type="Proteomes" id="UP001266305">
    <property type="component" value="Unassembled WGS sequence"/>
</dbReference>
<organism evidence="1 2">
    <name type="scientific">Saguinus oedipus</name>
    <name type="common">Cotton-top tamarin</name>
    <name type="synonym">Oedipomidas oedipus</name>
    <dbReference type="NCBI Taxonomy" id="9490"/>
    <lineage>
        <taxon>Eukaryota</taxon>
        <taxon>Metazoa</taxon>
        <taxon>Chordata</taxon>
        <taxon>Craniata</taxon>
        <taxon>Vertebrata</taxon>
        <taxon>Euteleostomi</taxon>
        <taxon>Mammalia</taxon>
        <taxon>Eutheria</taxon>
        <taxon>Euarchontoglires</taxon>
        <taxon>Primates</taxon>
        <taxon>Haplorrhini</taxon>
        <taxon>Platyrrhini</taxon>
        <taxon>Cebidae</taxon>
        <taxon>Callitrichinae</taxon>
        <taxon>Saguinus</taxon>
    </lineage>
</organism>
<sequence length="106" mass="11940">SRGSPLWRVEQCAQSWVAGILGCGEQEEAARSGLWTCNSTHQALPASPHRPKYKGKYCVGERKRFRLCNLQACPAGRPSFRHVQCSHFDAMLYKGQLHTWVPVVND</sequence>
<name>A0ABQ9TC55_SAGOE</name>
<reference evidence="1 2" key="1">
    <citation type="submission" date="2023-05" db="EMBL/GenBank/DDBJ databases">
        <title>B98-5 Cell Line De Novo Hybrid Assembly: An Optical Mapping Approach.</title>
        <authorList>
            <person name="Kananen K."/>
            <person name="Auerbach J.A."/>
            <person name="Kautto E."/>
            <person name="Blachly J.S."/>
        </authorList>
    </citation>
    <scope>NUCLEOTIDE SEQUENCE [LARGE SCALE GENOMIC DNA]</scope>
    <source>
        <strain evidence="1">B95-8</strain>
        <tissue evidence="1">Cell line</tissue>
    </source>
</reference>
<dbReference type="PANTHER" id="PTHR13723">
    <property type="entry name" value="ADAMTS A DISINTEGRIN AND METALLOPROTEASE WITH THROMBOSPONDIN MOTIFS PROTEASE"/>
    <property type="match status" value="1"/>
</dbReference>
<protein>
    <submittedName>
        <fullName evidence="1">Uncharacterized protein</fullName>
    </submittedName>
</protein>
<gene>
    <name evidence="1" type="ORF">P7K49_039516</name>
</gene>
<comment type="caution">
    <text evidence="1">The sequence shown here is derived from an EMBL/GenBank/DDBJ whole genome shotgun (WGS) entry which is preliminary data.</text>
</comment>
<evidence type="ECO:0000313" key="1">
    <source>
        <dbReference type="EMBL" id="KAK2082291.1"/>
    </source>
</evidence>
<accession>A0ABQ9TC55</accession>
<dbReference type="PANTHER" id="PTHR13723:SF142">
    <property type="entry name" value="A DISINTEGRIN AND METALLOPROTEINASE WITH THROMBOSPONDIN MOTIFS 7"/>
    <property type="match status" value="1"/>
</dbReference>